<name>A0AAE1B8D9_9GAST</name>
<dbReference type="Proteomes" id="UP001283361">
    <property type="component" value="Unassembled WGS sequence"/>
</dbReference>
<protein>
    <submittedName>
        <fullName evidence="1">Uncharacterized protein</fullName>
    </submittedName>
</protein>
<sequence>MSRVYDHLELLDLAQGQVINRSFSLTRNCPELAGVFVKCSLSEGKAKIRVGETSSLLKKESEGAARAH</sequence>
<keyword evidence="2" id="KW-1185">Reference proteome</keyword>
<evidence type="ECO:0000313" key="2">
    <source>
        <dbReference type="Proteomes" id="UP001283361"/>
    </source>
</evidence>
<reference evidence="1" key="1">
    <citation type="journal article" date="2023" name="G3 (Bethesda)">
        <title>A reference genome for the long-term kleptoplast-retaining sea slug Elysia crispata morphotype clarki.</title>
        <authorList>
            <person name="Eastman K.E."/>
            <person name="Pendleton A.L."/>
            <person name="Shaikh M.A."/>
            <person name="Suttiyut T."/>
            <person name="Ogas R."/>
            <person name="Tomko P."/>
            <person name="Gavelis G."/>
            <person name="Widhalm J.R."/>
            <person name="Wisecaver J.H."/>
        </authorList>
    </citation>
    <scope>NUCLEOTIDE SEQUENCE</scope>
    <source>
        <strain evidence="1">ECLA1</strain>
    </source>
</reference>
<dbReference type="EMBL" id="JAWDGP010000286">
    <property type="protein sequence ID" value="KAK3801669.1"/>
    <property type="molecule type" value="Genomic_DNA"/>
</dbReference>
<gene>
    <name evidence="1" type="ORF">RRG08_033856</name>
</gene>
<proteinExistence type="predicted"/>
<evidence type="ECO:0000313" key="1">
    <source>
        <dbReference type="EMBL" id="KAK3801669.1"/>
    </source>
</evidence>
<accession>A0AAE1B8D9</accession>
<comment type="caution">
    <text evidence="1">The sequence shown here is derived from an EMBL/GenBank/DDBJ whole genome shotgun (WGS) entry which is preliminary data.</text>
</comment>
<organism evidence="1 2">
    <name type="scientific">Elysia crispata</name>
    <name type="common">lettuce slug</name>
    <dbReference type="NCBI Taxonomy" id="231223"/>
    <lineage>
        <taxon>Eukaryota</taxon>
        <taxon>Metazoa</taxon>
        <taxon>Spiralia</taxon>
        <taxon>Lophotrochozoa</taxon>
        <taxon>Mollusca</taxon>
        <taxon>Gastropoda</taxon>
        <taxon>Heterobranchia</taxon>
        <taxon>Euthyneura</taxon>
        <taxon>Panpulmonata</taxon>
        <taxon>Sacoglossa</taxon>
        <taxon>Placobranchoidea</taxon>
        <taxon>Plakobranchidae</taxon>
        <taxon>Elysia</taxon>
    </lineage>
</organism>
<dbReference type="AlphaFoldDB" id="A0AAE1B8D9"/>